<feature type="compositionally biased region" description="Polar residues" evidence="3">
    <location>
        <begin position="607"/>
        <end position="620"/>
    </location>
</feature>
<feature type="transmembrane region" description="Helical" evidence="4">
    <location>
        <begin position="15"/>
        <end position="32"/>
    </location>
</feature>
<keyword evidence="4" id="KW-1133">Transmembrane helix</keyword>
<keyword evidence="4" id="KW-0472">Membrane</keyword>
<evidence type="ECO:0000313" key="6">
    <source>
        <dbReference type="Proteomes" id="UP001159364"/>
    </source>
</evidence>
<name>A0AAV8SVD7_9ROSI</name>
<evidence type="ECO:0000256" key="2">
    <source>
        <dbReference type="SAM" id="Coils"/>
    </source>
</evidence>
<keyword evidence="6" id="KW-1185">Reference proteome</keyword>
<accession>A0AAV8SVD7</accession>
<dbReference type="GO" id="GO:0055028">
    <property type="term" value="C:cortical microtubule"/>
    <property type="evidence" value="ECO:0007669"/>
    <property type="project" value="TreeGrafter"/>
</dbReference>
<feature type="coiled-coil region" evidence="2">
    <location>
        <begin position="183"/>
        <end position="361"/>
    </location>
</feature>
<keyword evidence="1 2" id="KW-0175">Coiled coil</keyword>
<dbReference type="PANTHER" id="PTHR31342:SF4">
    <property type="entry name" value="ACTIN BINDING PROTEIN FAMILY"/>
    <property type="match status" value="1"/>
</dbReference>
<dbReference type="EMBL" id="JAIWQS010000009">
    <property type="protein sequence ID" value="KAJ8755989.1"/>
    <property type="molecule type" value="Genomic_DNA"/>
</dbReference>
<dbReference type="Proteomes" id="UP001159364">
    <property type="component" value="Linkage Group LG09"/>
</dbReference>
<dbReference type="PANTHER" id="PTHR31342">
    <property type="entry name" value="PROTEIN CHUP1, CHLOROPLASTIC"/>
    <property type="match status" value="1"/>
</dbReference>
<feature type="region of interest" description="Disordered" evidence="3">
    <location>
        <begin position="480"/>
        <end position="569"/>
    </location>
</feature>
<feature type="compositionally biased region" description="Polar residues" evidence="3">
    <location>
        <begin position="590"/>
        <end position="599"/>
    </location>
</feature>
<evidence type="ECO:0000256" key="3">
    <source>
        <dbReference type="SAM" id="MobiDB-lite"/>
    </source>
</evidence>
<organism evidence="5 6">
    <name type="scientific">Erythroxylum novogranatense</name>
    <dbReference type="NCBI Taxonomy" id="1862640"/>
    <lineage>
        <taxon>Eukaryota</taxon>
        <taxon>Viridiplantae</taxon>
        <taxon>Streptophyta</taxon>
        <taxon>Embryophyta</taxon>
        <taxon>Tracheophyta</taxon>
        <taxon>Spermatophyta</taxon>
        <taxon>Magnoliopsida</taxon>
        <taxon>eudicotyledons</taxon>
        <taxon>Gunneridae</taxon>
        <taxon>Pentapetalae</taxon>
        <taxon>rosids</taxon>
        <taxon>fabids</taxon>
        <taxon>Malpighiales</taxon>
        <taxon>Erythroxylaceae</taxon>
        <taxon>Erythroxylum</taxon>
    </lineage>
</organism>
<sequence length="620" mass="70296">MVAVIGRDRKYVKPILIKFGVAVAISVFGFLYSRKRTNNSSKHSRSSSQGSEEPGDDPQVSRKRFNSTSIKSPSAEKFENKCTIRVTNDDSKVSPSPSSEHDRDKDGYLLPEFNGFMKALDFITTHKGYLQGKCSDLRSYLVTPKVFRATDYDHETRHVKNMIRILRERVMNLEVQLLECYGRKEQQAAIMELKNRLKISNMEAKFLILKIDSLQADNQRLQEQIDDHKNICAELDAATLKIKFLKKKLSSQAEQNKEQISTLQKRVAELQDEELVAASNSNIHLHLQTLERLEDEAEKLRKSNLKLQLENTELASKLEATQILANSVLEHPETEALRELSEHLRQENEDLANEIAQLQADRCSDAEDLVYLRWVNACLRYELRNFQPPQGKTVARDLSRSLSPESEKKAKQLILEYASSEGLREKGISVTDYESDHWSSSQISYIIDSGEYGGFSASSKVHSLHRNKFFSKLRRLVLGKDHGSKAEKPGRLEDSDSPNDGSSVSTGSDTLSDLPSNRFQTLSLHLPGNSSRHSIDLQRLQTPNSDTGSFHSHRRLSSCDSSQDHMDHDSYSTEKSELMKFAEVLKETNSLTEETSSIGRSHRKSESFGSLNAIHSSFRQ</sequence>
<feature type="region of interest" description="Disordered" evidence="3">
    <location>
        <begin position="37"/>
        <end position="106"/>
    </location>
</feature>
<dbReference type="GO" id="GO:0072699">
    <property type="term" value="P:protein localization to cortical microtubule cytoskeleton"/>
    <property type="evidence" value="ECO:0007669"/>
    <property type="project" value="TreeGrafter"/>
</dbReference>
<feature type="region of interest" description="Disordered" evidence="3">
    <location>
        <begin position="590"/>
        <end position="620"/>
    </location>
</feature>
<evidence type="ECO:0000256" key="4">
    <source>
        <dbReference type="SAM" id="Phobius"/>
    </source>
</evidence>
<evidence type="ECO:0000256" key="1">
    <source>
        <dbReference type="ARBA" id="ARBA00023054"/>
    </source>
</evidence>
<protein>
    <submittedName>
        <fullName evidence="5">Uncharacterized protein</fullName>
    </submittedName>
</protein>
<feature type="compositionally biased region" description="Polar residues" evidence="3">
    <location>
        <begin position="539"/>
        <end position="550"/>
    </location>
</feature>
<evidence type="ECO:0000313" key="5">
    <source>
        <dbReference type="EMBL" id="KAJ8755989.1"/>
    </source>
</evidence>
<dbReference type="InterPro" id="IPR040265">
    <property type="entry name" value="CHUP1/IPGA1-like"/>
</dbReference>
<feature type="compositionally biased region" description="Polar residues" evidence="3">
    <location>
        <begin position="498"/>
        <end position="532"/>
    </location>
</feature>
<gene>
    <name evidence="5" type="ORF">K2173_024534</name>
</gene>
<proteinExistence type="predicted"/>
<dbReference type="AlphaFoldDB" id="A0AAV8SVD7"/>
<keyword evidence="4" id="KW-0812">Transmembrane</keyword>
<comment type="caution">
    <text evidence="5">The sequence shown here is derived from an EMBL/GenBank/DDBJ whole genome shotgun (WGS) entry which is preliminary data.</text>
</comment>
<feature type="compositionally biased region" description="Basic and acidic residues" evidence="3">
    <location>
        <begin position="74"/>
        <end position="92"/>
    </location>
</feature>
<reference evidence="5 6" key="1">
    <citation type="submission" date="2021-09" db="EMBL/GenBank/DDBJ databases">
        <title>Genomic insights and catalytic innovation underlie evolution of tropane alkaloids biosynthesis.</title>
        <authorList>
            <person name="Wang Y.-J."/>
            <person name="Tian T."/>
            <person name="Huang J.-P."/>
            <person name="Huang S.-X."/>
        </authorList>
    </citation>
    <scope>NUCLEOTIDE SEQUENCE [LARGE SCALE GENOMIC DNA]</scope>
    <source>
        <strain evidence="5">KIB-2018</strain>
        <tissue evidence="5">Leaf</tissue>
    </source>
</reference>
<feature type="compositionally biased region" description="Basic and acidic residues" evidence="3">
    <location>
        <begin position="480"/>
        <end position="494"/>
    </location>
</feature>